<evidence type="ECO:0000313" key="7">
    <source>
        <dbReference type="EMBL" id="KAH8703046.1"/>
    </source>
</evidence>
<dbReference type="PANTHER" id="PTHR31069">
    <property type="entry name" value="OLEATE-ACTIVATED TRANSCRIPTION FACTOR 1-RELATED"/>
    <property type="match status" value="1"/>
</dbReference>
<name>A0AAD4KWX9_9EURO</name>
<feature type="domain" description="Zn(2)-C6 fungal-type" evidence="6">
    <location>
        <begin position="25"/>
        <end position="55"/>
    </location>
</feature>
<dbReference type="PROSITE" id="PS00463">
    <property type="entry name" value="ZN2_CY6_FUNGAL_1"/>
    <property type="match status" value="1"/>
</dbReference>
<reference evidence="7" key="1">
    <citation type="submission" date="2021-12" db="EMBL/GenBank/DDBJ databases">
        <title>Convergent genome expansion in fungi linked to evolution of root-endophyte symbiosis.</title>
        <authorList>
            <consortium name="DOE Joint Genome Institute"/>
            <person name="Ke Y.-H."/>
            <person name="Bonito G."/>
            <person name="Liao H.-L."/>
            <person name="Looney B."/>
            <person name="Rojas-Flechas A."/>
            <person name="Nash J."/>
            <person name="Hameed K."/>
            <person name="Schadt C."/>
            <person name="Martin F."/>
            <person name="Crous P.W."/>
            <person name="Miettinen O."/>
            <person name="Magnuson J.K."/>
            <person name="Labbe J."/>
            <person name="Jacobson D."/>
            <person name="Doktycz M.J."/>
            <person name="Veneault-Fourrey C."/>
            <person name="Kuo A."/>
            <person name="Mondo S."/>
            <person name="Calhoun S."/>
            <person name="Riley R."/>
            <person name="Ohm R."/>
            <person name="LaButti K."/>
            <person name="Andreopoulos B."/>
            <person name="Pangilinan J."/>
            <person name="Nolan M."/>
            <person name="Tritt A."/>
            <person name="Clum A."/>
            <person name="Lipzen A."/>
            <person name="Daum C."/>
            <person name="Barry K."/>
            <person name="Grigoriev I.V."/>
            <person name="Vilgalys R."/>
        </authorList>
    </citation>
    <scope>NUCLEOTIDE SEQUENCE</scope>
    <source>
        <strain evidence="7">PMI_201</strain>
    </source>
</reference>
<dbReference type="RefSeq" id="XP_046076064.1">
    <property type="nucleotide sequence ID" value="XM_046222613.1"/>
</dbReference>
<evidence type="ECO:0000256" key="2">
    <source>
        <dbReference type="ARBA" id="ARBA00023125"/>
    </source>
</evidence>
<dbReference type="EMBL" id="JAJTJA010000002">
    <property type="protein sequence ID" value="KAH8703046.1"/>
    <property type="molecule type" value="Genomic_DNA"/>
</dbReference>
<feature type="region of interest" description="Disordered" evidence="5">
    <location>
        <begin position="76"/>
        <end position="134"/>
    </location>
</feature>
<dbReference type="AlphaFoldDB" id="A0AAD4KWX9"/>
<dbReference type="Pfam" id="PF00172">
    <property type="entry name" value="Zn_clus"/>
    <property type="match status" value="1"/>
</dbReference>
<dbReference type="InterPro" id="IPR001138">
    <property type="entry name" value="Zn2Cys6_DnaBD"/>
</dbReference>
<dbReference type="PROSITE" id="PS50048">
    <property type="entry name" value="ZN2_CY6_FUNGAL_2"/>
    <property type="match status" value="1"/>
</dbReference>
<keyword evidence="2" id="KW-0238">DNA-binding</keyword>
<keyword evidence="4" id="KW-0539">Nucleus</keyword>
<dbReference type="Gene3D" id="4.10.240.10">
    <property type="entry name" value="Zn(2)-C6 fungal-type DNA-binding domain"/>
    <property type="match status" value="1"/>
</dbReference>
<dbReference type="InterPro" id="IPR050675">
    <property type="entry name" value="OAF3"/>
</dbReference>
<gene>
    <name evidence="7" type="ORF">BGW36DRAFT_82182</name>
</gene>
<dbReference type="CDD" id="cd00067">
    <property type="entry name" value="GAL4"/>
    <property type="match status" value="1"/>
</dbReference>
<evidence type="ECO:0000259" key="6">
    <source>
        <dbReference type="PROSITE" id="PS50048"/>
    </source>
</evidence>
<feature type="compositionally biased region" description="Low complexity" evidence="5">
    <location>
        <begin position="84"/>
        <end position="97"/>
    </location>
</feature>
<dbReference type="GO" id="GO:0003677">
    <property type="term" value="F:DNA binding"/>
    <property type="evidence" value="ECO:0007669"/>
    <property type="project" value="UniProtKB-KW"/>
</dbReference>
<proteinExistence type="predicted"/>
<protein>
    <recommendedName>
        <fullName evidence="6">Zn(2)-C6 fungal-type domain-containing protein</fullName>
    </recommendedName>
</protein>
<evidence type="ECO:0000313" key="8">
    <source>
        <dbReference type="Proteomes" id="UP001201262"/>
    </source>
</evidence>
<dbReference type="GeneID" id="70252899"/>
<dbReference type="SUPFAM" id="SSF57701">
    <property type="entry name" value="Zn2/Cys6 DNA-binding domain"/>
    <property type="match status" value="1"/>
</dbReference>
<accession>A0AAD4KWX9</accession>
<evidence type="ECO:0000256" key="1">
    <source>
        <dbReference type="ARBA" id="ARBA00023015"/>
    </source>
</evidence>
<dbReference type="GO" id="GO:0000981">
    <property type="term" value="F:DNA-binding transcription factor activity, RNA polymerase II-specific"/>
    <property type="evidence" value="ECO:0007669"/>
    <property type="project" value="InterPro"/>
</dbReference>
<dbReference type="InterPro" id="IPR036864">
    <property type="entry name" value="Zn2-C6_fun-type_DNA-bd_sf"/>
</dbReference>
<keyword evidence="1" id="KW-0805">Transcription regulation</keyword>
<dbReference type="GO" id="GO:0008270">
    <property type="term" value="F:zinc ion binding"/>
    <property type="evidence" value="ECO:0007669"/>
    <property type="project" value="InterPro"/>
</dbReference>
<keyword evidence="3" id="KW-0804">Transcription</keyword>
<organism evidence="7 8">
    <name type="scientific">Talaromyces proteolyticus</name>
    <dbReference type="NCBI Taxonomy" id="1131652"/>
    <lineage>
        <taxon>Eukaryota</taxon>
        <taxon>Fungi</taxon>
        <taxon>Dikarya</taxon>
        <taxon>Ascomycota</taxon>
        <taxon>Pezizomycotina</taxon>
        <taxon>Eurotiomycetes</taxon>
        <taxon>Eurotiomycetidae</taxon>
        <taxon>Eurotiales</taxon>
        <taxon>Trichocomaceae</taxon>
        <taxon>Talaromyces</taxon>
        <taxon>Talaromyces sect. Bacilispori</taxon>
    </lineage>
</organism>
<dbReference type="SMART" id="SM00066">
    <property type="entry name" value="GAL4"/>
    <property type="match status" value="1"/>
</dbReference>
<comment type="caution">
    <text evidence="7">The sequence shown here is derived from an EMBL/GenBank/DDBJ whole genome shotgun (WGS) entry which is preliminary data.</text>
</comment>
<evidence type="ECO:0000256" key="3">
    <source>
        <dbReference type="ARBA" id="ARBA00023163"/>
    </source>
</evidence>
<keyword evidence="8" id="KW-1185">Reference proteome</keyword>
<dbReference type="PANTHER" id="PTHR31069:SF31">
    <property type="entry name" value="MONODICTYPHENONE CLUSTER TRANSCRIPTION FACTOR-RELATED"/>
    <property type="match status" value="1"/>
</dbReference>
<evidence type="ECO:0000256" key="5">
    <source>
        <dbReference type="SAM" id="MobiDB-lite"/>
    </source>
</evidence>
<dbReference type="Proteomes" id="UP001201262">
    <property type="component" value="Unassembled WGS sequence"/>
</dbReference>
<sequence length="425" mass="46261">MERPASRSHRASHVRDDARHPLAKACDQCHRCKVACNGERPTCNRCVMNESPCTYSTGKPIGKPKGSKNRNKLEAQRPVTNNISNAPSTQTPTNSSSSKRKTTAGASPGAYQLGNHKRQRSSISLPTPTSPDGVMLGLSREPELSSGASISSVRPIEQLEAQDGYTAAAYSAPTPEFLKLHLSSLHPPELELDLSFDRDLDSSQDWSANMANNTQHKNALDPFLPTIEQSSFTTPILPLVDGAHDSTETASIKTPAETLQAANQAGCGCISTAESLAVIPKLQQYSTRRINLSVDGALRLTRQCTSVISNHVDCPHHARTTLSQTCLLTCLMILMQVSACYAFLRVSLDDPECHNLFPVSVGGLHIEDDETRRHVVTTVLDAEIRKALALSTRLETLATNALPFEPLLSFVRQELGLALEWPRLV</sequence>
<evidence type="ECO:0000256" key="4">
    <source>
        <dbReference type="ARBA" id="ARBA00023242"/>
    </source>
</evidence>